<keyword evidence="7" id="KW-0496">Mitochondrion</keyword>
<feature type="domain" description="Amidase" evidence="8">
    <location>
        <begin position="29"/>
        <end position="464"/>
    </location>
</feature>
<protein>
    <recommendedName>
        <fullName evidence="7">Glutamyl-tRNA(Gln) amidotransferase subunit A, mitochondrial</fullName>
        <shortName evidence="7">Glu-AdT subunit A</shortName>
        <ecNumber evidence="7">6.3.5.7</ecNumber>
    </recommendedName>
</protein>
<feature type="active site" description="Acyl-ester intermediate" evidence="7">
    <location>
        <position position="162"/>
    </location>
</feature>
<gene>
    <name evidence="9" type="ORF">MJAP1_003878</name>
</gene>
<sequence>MQARFARCVRGLRSVSTFQRGPHDPYNALTRRFKPSAEKKGPLAGWEVSIKENISMKDVATTCSSRMLQEYRAPYNAAVVDRLEASGALITSRNNCDEFAMGGLNVHSVYGPVANPAIYEDVRNPDFTKHEPRAPGGSSGGAAAAVAGELCRVALGTDTGGSVRLPGSFCGVYGFKPSYGLISRWGVVSYADSLDTVGIFARDVKDVAAVLDVIAGDDARDATCVDNTMRMQIAELTDARISEIGVPGKPLHGLRVGVPAEMYPAELDERVAYIADDVLEALQSLGATIVPLRIPAMEQSISAYYVLALAEASSNLGRFDGMRYGLSVPDQGTFHETIAAARAEGFGDEVQKRILLGTYAVTTEAWDSFYMSAIAARFALVQQLAAQWSGLDLRMTRTQNENGVDIMVHPTSLRGAPRLSDNPAAEYAQDVLTTWANLVGAPVLSAPAAQMLEDTDGARLPIGIGAGTM</sequence>
<evidence type="ECO:0000256" key="4">
    <source>
        <dbReference type="ARBA" id="ARBA00022840"/>
    </source>
</evidence>
<dbReference type="GO" id="GO:0030956">
    <property type="term" value="C:glutamyl-tRNA(Gln) amidotransferase complex"/>
    <property type="evidence" value="ECO:0007669"/>
    <property type="project" value="UniProtKB-UniRule"/>
</dbReference>
<comment type="catalytic activity">
    <reaction evidence="6 7">
        <text>L-glutamyl-tRNA(Gln) + L-glutamine + ATP + H2O = L-glutaminyl-tRNA(Gln) + L-glutamate + ADP + phosphate + H(+)</text>
        <dbReference type="Rhea" id="RHEA:17521"/>
        <dbReference type="Rhea" id="RHEA-COMP:9681"/>
        <dbReference type="Rhea" id="RHEA-COMP:9684"/>
        <dbReference type="ChEBI" id="CHEBI:15377"/>
        <dbReference type="ChEBI" id="CHEBI:15378"/>
        <dbReference type="ChEBI" id="CHEBI:29985"/>
        <dbReference type="ChEBI" id="CHEBI:30616"/>
        <dbReference type="ChEBI" id="CHEBI:43474"/>
        <dbReference type="ChEBI" id="CHEBI:58359"/>
        <dbReference type="ChEBI" id="CHEBI:78520"/>
        <dbReference type="ChEBI" id="CHEBI:78521"/>
        <dbReference type="ChEBI" id="CHEBI:456216"/>
        <dbReference type="EC" id="6.3.5.7"/>
    </reaction>
</comment>
<dbReference type="PANTHER" id="PTHR11895">
    <property type="entry name" value="TRANSAMIDASE"/>
    <property type="match status" value="1"/>
</dbReference>
<comment type="subcellular location">
    <subcellularLocation>
        <location evidence="7">Mitochondrion</location>
    </subcellularLocation>
</comment>
<comment type="function">
    <text evidence="7">Allows the formation of correctly charged Gln-tRNA(Gln) through the transamidation of misacylated Glu-tRNA(Gln) in the mitochondria. The reaction takes place in the presence of glutamine and ATP through an activated gamma-phospho-Glu-tRNA(Gln).</text>
</comment>
<dbReference type="InterPro" id="IPR036928">
    <property type="entry name" value="AS_sf"/>
</dbReference>
<comment type="subunit">
    <text evidence="7">Subunit of the heterotrimeric GatCAB amidotransferase (AdT) complex, composed of A, B and C subunits.</text>
</comment>
<keyword evidence="10" id="KW-1185">Reference proteome</keyword>
<evidence type="ECO:0000256" key="1">
    <source>
        <dbReference type="ARBA" id="ARBA00008069"/>
    </source>
</evidence>
<evidence type="ECO:0000313" key="9">
    <source>
        <dbReference type="EMBL" id="WFD40887.1"/>
    </source>
</evidence>
<keyword evidence="5 7" id="KW-0648">Protein biosynthesis</keyword>
<dbReference type="Gene3D" id="3.90.1300.10">
    <property type="entry name" value="Amidase signature (AS) domain"/>
    <property type="match status" value="1"/>
</dbReference>
<dbReference type="InterPro" id="IPR004412">
    <property type="entry name" value="GatA"/>
</dbReference>
<dbReference type="Pfam" id="PF01425">
    <property type="entry name" value="Amidase"/>
    <property type="match status" value="1"/>
</dbReference>
<feature type="active site" description="Charge relay system" evidence="7">
    <location>
        <position position="138"/>
    </location>
</feature>
<dbReference type="InterPro" id="IPR023631">
    <property type="entry name" value="Amidase_dom"/>
</dbReference>
<evidence type="ECO:0000256" key="7">
    <source>
        <dbReference type="HAMAP-Rule" id="MF_03150"/>
    </source>
</evidence>
<dbReference type="GO" id="GO:0050567">
    <property type="term" value="F:glutaminyl-tRNA synthase (glutamine-hydrolyzing) activity"/>
    <property type="evidence" value="ECO:0007669"/>
    <property type="project" value="UniProtKB-UniRule"/>
</dbReference>
<dbReference type="GO" id="GO:0032543">
    <property type="term" value="P:mitochondrial translation"/>
    <property type="evidence" value="ECO:0007669"/>
    <property type="project" value="UniProtKB-UniRule"/>
</dbReference>
<proteinExistence type="inferred from homology"/>
<evidence type="ECO:0000313" key="10">
    <source>
        <dbReference type="Proteomes" id="UP001217754"/>
    </source>
</evidence>
<dbReference type="SUPFAM" id="SSF75304">
    <property type="entry name" value="Amidase signature (AS) enzymes"/>
    <property type="match status" value="1"/>
</dbReference>
<keyword evidence="2 7" id="KW-0436">Ligase</keyword>
<accession>A0AAF0JBI2</accession>
<dbReference type="GO" id="GO:0005739">
    <property type="term" value="C:mitochondrion"/>
    <property type="evidence" value="ECO:0007669"/>
    <property type="project" value="UniProtKB-SubCell"/>
</dbReference>
<comment type="similarity">
    <text evidence="1 7">Belongs to the amidase family. GatA subfamily.</text>
</comment>
<evidence type="ECO:0000256" key="6">
    <source>
        <dbReference type="ARBA" id="ARBA00047407"/>
    </source>
</evidence>
<organism evidence="9 10">
    <name type="scientific">Malassezia japonica</name>
    <dbReference type="NCBI Taxonomy" id="223818"/>
    <lineage>
        <taxon>Eukaryota</taxon>
        <taxon>Fungi</taxon>
        <taxon>Dikarya</taxon>
        <taxon>Basidiomycota</taxon>
        <taxon>Ustilaginomycotina</taxon>
        <taxon>Malasseziomycetes</taxon>
        <taxon>Malasseziales</taxon>
        <taxon>Malasseziaceae</taxon>
        <taxon>Malassezia</taxon>
    </lineage>
</organism>
<feature type="active site" description="Charge relay system" evidence="7">
    <location>
        <position position="51"/>
    </location>
</feature>
<keyword evidence="3 7" id="KW-0547">Nucleotide-binding</keyword>
<name>A0AAF0JBI2_9BASI</name>
<dbReference type="PANTHER" id="PTHR11895:SF7">
    <property type="entry name" value="GLUTAMYL-TRNA(GLN) AMIDOTRANSFERASE SUBUNIT A, MITOCHONDRIAL"/>
    <property type="match status" value="1"/>
</dbReference>
<dbReference type="GO" id="GO:0005524">
    <property type="term" value="F:ATP binding"/>
    <property type="evidence" value="ECO:0007669"/>
    <property type="project" value="UniProtKB-KW"/>
</dbReference>
<dbReference type="Proteomes" id="UP001217754">
    <property type="component" value="Chromosome 8"/>
</dbReference>
<evidence type="ECO:0000256" key="5">
    <source>
        <dbReference type="ARBA" id="ARBA00022917"/>
    </source>
</evidence>
<dbReference type="RefSeq" id="XP_060123784.1">
    <property type="nucleotide sequence ID" value="XM_060267801.1"/>
</dbReference>
<reference evidence="9" key="1">
    <citation type="submission" date="2023-03" db="EMBL/GenBank/DDBJ databases">
        <title>Mating type loci evolution in Malassezia.</title>
        <authorList>
            <person name="Coelho M.A."/>
        </authorList>
    </citation>
    <scope>NUCLEOTIDE SEQUENCE</scope>
    <source>
        <strain evidence="9">CBS 9431</strain>
    </source>
</reference>
<dbReference type="InterPro" id="IPR000120">
    <property type="entry name" value="Amidase"/>
</dbReference>
<dbReference type="GO" id="GO:0070681">
    <property type="term" value="P:glutaminyl-tRNAGln biosynthesis via transamidation"/>
    <property type="evidence" value="ECO:0007669"/>
    <property type="project" value="UniProtKB-UniRule"/>
</dbReference>
<evidence type="ECO:0000256" key="2">
    <source>
        <dbReference type="ARBA" id="ARBA00022598"/>
    </source>
</evidence>
<dbReference type="GeneID" id="85227529"/>
<dbReference type="HAMAP" id="MF_00120">
    <property type="entry name" value="GatA"/>
    <property type="match status" value="1"/>
</dbReference>
<dbReference type="PROSITE" id="PS00571">
    <property type="entry name" value="AMIDASES"/>
    <property type="match status" value="1"/>
</dbReference>
<dbReference type="InterPro" id="IPR020556">
    <property type="entry name" value="Amidase_CS"/>
</dbReference>
<keyword evidence="4 7" id="KW-0067">ATP-binding</keyword>
<evidence type="ECO:0000256" key="3">
    <source>
        <dbReference type="ARBA" id="ARBA00022741"/>
    </source>
</evidence>
<dbReference type="AlphaFoldDB" id="A0AAF0JBI2"/>
<evidence type="ECO:0000259" key="8">
    <source>
        <dbReference type="Pfam" id="PF01425"/>
    </source>
</evidence>
<dbReference type="EC" id="6.3.5.7" evidence="7"/>
<dbReference type="EMBL" id="CP119965">
    <property type="protein sequence ID" value="WFD40887.1"/>
    <property type="molecule type" value="Genomic_DNA"/>
</dbReference>